<reference evidence="5" key="2">
    <citation type="submission" date="2023-06" db="EMBL/GenBank/DDBJ databases">
        <title>Identification and characterization of horizontal gene transfer across gut microbiota members of farm animals based on homology search.</title>
        <authorList>
            <person name="Zeman M."/>
            <person name="Kubasova T."/>
            <person name="Jahodarova E."/>
            <person name="Nykrynova M."/>
            <person name="Rychlik I."/>
        </authorList>
    </citation>
    <scope>NUCLEOTIDE SEQUENCE [LARGE SCALE GENOMIC DNA]</scope>
    <source>
        <strain evidence="5">ET340</strain>
    </source>
</reference>
<reference evidence="4 5" key="1">
    <citation type="submission" date="2023-06" db="EMBL/GenBank/DDBJ databases">
        <title>Identification and characterization of horizontal gene transfer across gut microbiota members of farm animals based on homology search.</title>
        <authorList>
            <person name="Schwarzerova J."/>
            <person name="Nykrynova M."/>
            <person name="Jureckova K."/>
            <person name="Cejkova D."/>
            <person name="Rychlik I."/>
        </authorList>
    </citation>
    <scope>NUCLEOTIDE SEQUENCE [LARGE SCALE GENOMIC DNA]</scope>
    <source>
        <strain evidence="4 5">ET340</strain>
    </source>
</reference>
<dbReference type="EMBL" id="JAUDCL010000031">
    <property type="protein sequence ID" value="MDM8202241.1"/>
    <property type="molecule type" value="Genomic_DNA"/>
</dbReference>
<accession>A0ABT7UTM3</accession>
<dbReference type="RefSeq" id="WP_289600576.1">
    <property type="nucleotide sequence ID" value="NZ_JAUDCL010000031.1"/>
</dbReference>
<sequence>MIYSVSQHAPAGGDGSTARPFQTIGQAASVARPGDTILIHEGIYREWVAPPRGGESDDQRIVYQAAEGERPVITGAEPVSGWTRCENGVWRAVVHNAVFGEYNPYADELFGDWYDGLGQTHHTGELFADGQPLDEAASLPALMDQSSGKTRKWFAQVEEEQTVFHARFGEQDPNSLQTEISVRPFCFFPREEGINYITLSGLECCCAATQWAPPTAFQPGAVGPHWSRGWVIENCRIHDSKCCGISLGKNHDPKDNSWSKDPCKGGTQTYTEMVFSTLQRGWSRERVGGHILRGNEIWNCGQAGIVGCMGGAFCDITENHIHHINIRGEFYGAEIAGIKLHAAVDTHLTGNVIHHCSRGVWLDWQAQGALFRNNLCFANDREEDLFIEVCHGPCLVENNLLLSPRSFLDMSQGTACVHNLFGGKIHAVPDTNRFTLYHLPHSTQVGGVMLIYGGDDRFFNNLFLGREDDGRLCGSCGTGAYNSYSAEFPARKTGDDTPAADLGRTLPVTMGGNAYLNGAKPWVHESNAQVLPDASPALRLAEENGHFWLENNLERYSITLQTSPVTAGALGRAFQPNQPFEDRDGAPVQLDRDLLGGARGALPRVGPLEHWPARLKLI</sequence>
<dbReference type="InterPro" id="IPR011050">
    <property type="entry name" value="Pectin_lyase_fold/virulence"/>
</dbReference>
<protein>
    <submittedName>
        <fullName evidence="4">Right-handed parallel beta-helix repeat-containing protein</fullName>
    </submittedName>
</protein>
<evidence type="ECO:0000259" key="2">
    <source>
        <dbReference type="Pfam" id="PF13229"/>
    </source>
</evidence>
<dbReference type="InterPro" id="IPR012334">
    <property type="entry name" value="Pectin_lyas_fold"/>
</dbReference>
<dbReference type="InterPro" id="IPR039448">
    <property type="entry name" value="Beta_helix"/>
</dbReference>
<name>A0ABT7UTM3_9FIRM</name>
<dbReference type="Proteomes" id="UP001529380">
    <property type="component" value="Unassembled WGS sequence"/>
</dbReference>
<evidence type="ECO:0000256" key="1">
    <source>
        <dbReference type="SAM" id="MobiDB-lite"/>
    </source>
</evidence>
<dbReference type="PANTHER" id="PTHR36453">
    <property type="entry name" value="SECRETED PROTEIN-RELATED"/>
    <property type="match status" value="1"/>
</dbReference>
<dbReference type="Pfam" id="PF21258">
    <property type="entry name" value="Glyco_hydro_120_ins"/>
    <property type="match status" value="1"/>
</dbReference>
<dbReference type="Gene3D" id="2.60.40.1180">
    <property type="entry name" value="Golgi alpha-mannosidase II"/>
    <property type="match status" value="1"/>
</dbReference>
<evidence type="ECO:0000313" key="4">
    <source>
        <dbReference type="EMBL" id="MDM8202241.1"/>
    </source>
</evidence>
<keyword evidence="5" id="KW-1185">Reference proteome</keyword>
<feature type="domain" description="Right handed beta helix" evidence="2">
    <location>
        <begin position="230"/>
        <end position="380"/>
    </location>
</feature>
<dbReference type="InterPro" id="IPR013780">
    <property type="entry name" value="Glyco_hydro_b"/>
</dbReference>
<gene>
    <name evidence="4" type="ORF">QUW08_13200</name>
</gene>
<proteinExistence type="predicted"/>
<organism evidence="4 5">
    <name type="scientific">Allofournierella massiliensis</name>
    <dbReference type="NCBI Taxonomy" id="1650663"/>
    <lineage>
        <taxon>Bacteria</taxon>
        <taxon>Bacillati</taxon>
        <taxon>Bacillota</taxon>
        <taxon>Clostridia</taxon>
        <taxon>Eubacteriales</taxon>
        <taxon>Oscillospiraceae</taxon>
        <taxon>Allofournierella</taxon>
    </lineage>
</organism>
<dbReference type="Gene3D" id="2.160.20.10">
    <property type="entry name" value="Single-stranded right-handed beta-helix, Pectin lyase-like"/>
    <property type="match status" value="1"/>
</dbReference>
<dbReference type="Pfam" id="PF13229">
    <property type="entry name" value="Beta_helix"/>
    <property type="match status" value="1"/>
</dbReference>
<dbReference type="InterPro" id="IPR049169">
    <property type="entry name" value="Glyco_hydro_120_ins"/>
</dbReference>
<evidence type="ECO:0000313" key="5">
    <source>
        <dbReference type="Proteomes" id="UP001529380"/>
    </source>
</evidence>
<dbReference type="PANTHER" id="PTHR36453:SF1">
    <property type="entry name" value="RIGHT HANDED BETA HELIX DOMAIN-CONTAINING PROTEIN"/>
    <property type="match status" value="1"/>
</dbReference>
<reference evidence="4 5" key="3">
    <citation type="submission" date="2023-06" db="EMBL/GenBank/DDBJ databases">
        <authorList>
            <person name="Zeman M."/>
            <person name="Kubasova T."/>
            <person name="Jahodarova E."/>
            <person name="Nykrynova M."/>
            <person name="Rychlik I."/>
        </authorList>
    </citation>
    <scope>NUCLEOTIDE SEQUENCE [LARGE SCALE GENOMIC DNA]</scope>
    <source>
        <strain evidence="4 5">ET340</strain>
    </source>
</reference>
<evidence type="ECO:0000259" key="3">
    <source>
        <dbReference type="Pfam" id="PF21258"/>
    </source>
</evidence>
<feature type="domain" description="Glycoside hydrolase 120 insertion" evidence="3">
    <location>
        <begin position="79"/>
        <end position="180"/>
    </location>
</feature>
<dbReference type="SUPFAM" id="SSF51126">
    <property type="entry name" value="Pectin lyase-like"/>
    <property type="match status" value="1"/>
</dbReference>
<comment type="caution">
    <text evidence="4">The sequence shown here is derived from an EMBL/GenBank/DDBJ whole genome shotgun (WGS) entry which is preliminary data.</text>
</comment>
<feature type="region of interest" description="Disordered" evidence="1">
    <location>
        <begin position="1"/>
        <end position="20"/>
    </location>
</feature>